<dbReference type="GO" id="GO:0009247">
    <property type="term" value="P:glycolipid biosynthetic process"/>
    <property type="evidence" value="ECO:0007669"/>
    <property type="project" value="UniProtKB-ARBA"/>
</dbReference>
<dbReference type="PIRSF" id="PIRSF026649">
    <property type="entry name" value="MsbB"/>
    <property type="match status" value="1"/>
</dbReference>
<evidence type="ECO:0000313" key="8">
    <source>
        <dbReference type="Proteomes" id="UP000007564"/>
    </source>
</evidence>
<evidence type="ECO:0000313" key="7">
    <source>
        <dbReference type="EMBL" id="CCJ55137.1"/>
    </source>
</evidence>
<reference evidence="7 8" key="1">
    <citation type="journal article" date="2012" name="BMC Genomics">
        <title>Comparative genomics of the classical Bordetella subspecies: the evolution and exchange of virulence-associated diversity amongst closely related pathogens.</title>
        <authorList>
            <person name="Park J."/>
            <person name="Zhang Y."/>
            <person name="Buboltz A.M."/>
            <person name="Zhang X."/>
            <person name="Schuster S.C."/>
            <person name="Ahuja U."/>
            <person name="Liu M."/>
            <person name="Miller J.F."/>
            <person name="Sebaihia M."/>
            <person name="Bentley S.D."/>
            <person name="Parkhill J."/>
            <person name="Harvill E.T."/>
        </authorList>
    </citation>
    <scope>NUCLEOTIDE SEQUENCE [LARGE SCALE GENOMIC DNA]</scope>
    <source>
        <strain evidence="7 8">253</strain>
    </source>
</reference>
<dbReference type="KEGG" id="bbh:BN112_3221"/>
<sequence>MSQFKTRALTAMLRGFARMRPATRQRAGALVGWLSYRLARSRVRIVRRNLELCFPGQPEAVRERWTREHFRALGQSIVDRGVLWYGSPEAVREMVTQTGAERINALIAAGRPVILLAPHFVALDAAATRLTMEVPSGATMYTPQSDPAVDAIVRAGRARFNEVFLVSRKDGVRDLVRHLREPRPVYYLPDMDFGRAGSVFVPFFGVPAATLLATAQLARKWNAAVLPILDFWDPRTGRYHVEVLPELPDFPGDGSLEDATARLNRELESWVLRCPSQYYWVHRRFKTRPLGEPKLY</sequence>
<evidence type="ECO:0000256" key="2">
    <source>
        <dbReference type="ARBA" id="ARBA00022475"/>
    </source>
</evidence>
<dbReference type="GO" id="GO:0016746">
    <property type="term" value="F:acyltransferase activity"/>
    <property type="evidence" value="ECO:0007669"/>
    <property type="project" value="UniProtKB-KW"/>
</dbReference>
<evidence type="ECO:0000256" key="5">
    <source>
        <dbReference type="ARBA" id="ARBA00023136"/>
    </source>
</evidence>
<organism evidence="7 8">
    <name type="scientific">Bordetella bronchiseptica 253</name>
    <dbReference type="NCBI Taxonomy" id="568707"/>
    <lineage>
        <taxon>Bacteria</taxon>
        <taxon>Pseudomonadati</taxon>
        <taxon>Pseudomonadota</taxon>
        <taxon>Betaproteobacteria</taxon>
        <taxon>Burkholderiales</taxon>
        <taxon>Alcaligenaceae</taxon>
        <taxon>Bordetella</taxon>
    </lineage>
</organism>
<dbReference type="PANTHER" id="PTHR30606:SF9">
    <property type="entry name" value="LIPID A BIOSYNTHESIS LAUROYLTRANSFERASE"/>
    <property type="match status" value="1"/>
</dbReference>
<protein>
    <submittedName>
        <fullName evidence="7">Putative acyltransferase</fullName>
        <ecNumber evidence="7">2.3.1.-</ecNumber>
    </submittedName>
</protein>
<accession>A0A0C6PAI6</accession>
<dbReference type="HOGENOM" id="CLU_049421_1_0_4"/>
<comment type="subcellular location">
    <subcellularLocation>
        <location evidence="1">Cell inner membrane</location>
    </subcellularLocation>
</comment>
<keyword evidence="6 7" id="KW-0012">Acyltransferase</keyword>
<dbReference type="EMBL" id="HE965806">
    <property type="protein sequence ID" value="CCJ55137.1"/>
    <property type="molecule type" value="Genomic_DNA"/>
</dbReference>
<dbReference type="InterPro" id="IPR004960">
    <property type="entry name" value="LipA_acyltrans"/>
</dbReference>
<keyword evidence="2" id="KW-1003">Cell membrane</keyword>
<dbReference type="GeneID" id="93206421"/>
<evidence type="ECO:0000256" key="6">
    <source>
        <dbReference type="ARBA" id="ARBA00023315"/>
    </source>
</evidence>
<dbReference type="Proteomes" id="UP000007564">
    <property type="component" value="Chromosome"/>
</dbReference>
<dbReference type="PANTHER" id="PTHR30606">
    <property type="entry name" value="LIPID A BIOSYNTHESIS LAUROYL ACYLTRANSFERASE"/>
    <property type="match status" value="1"/>
</dbReference>
<dbReference type="GO" id="GO:0005886">
    <property type="term" value="C:plasma membrane"/>
    <property type="evidence" value="ECO:0007669"/>
    <property type="project" value="UniProtKB-SubCell"/>
</dbReference>
<dbReference type="OrthoDB" id="9803456at2"/>
<dbReference type="EC" id="2.3.1.-" evidence="7"/>
<dbReference type="Pfam" id="PF03279">
    <property type="entry name" value="Lip_A_acyltrans"/>
    <property type="match status" value="1"/>
</dbReference>
<gene>
    <name evidence="7" type="ORF">BN112_3221</name>
</gene>
<keyword evidence="4 7" id="KW-0808">Transferase</keyword>
<dbReference type="AlphaFoldDB" id="A0A0C6PAI6"/>
<keyword evidence="3" id="KW-0997">Cell inner membrane</keyword>
<proteinExistence type="predicted"/>
<evidence type="ECO:0000256" key="1">
    <source>
        <dbReference type="ARBA" id="ARBA00004533"/>
    </source>
</evidence>
<evidence type="ECO:0000256" key="4">
    <source>
        <dbReference type="ARBA" id="ARBA00022679"/>
    </source>
</evidence>
<name>A0A0C6PAI6_BORBO</name>
<dbReference type="RefSeq" id="WP_003807185.1">
    <property type="nucleotide sequence ID" value="NC_019382.1"/>
</dbReference>
<evidence type="ECO:0000256" key="3">
    <source>
        <dbReference type="ARBA" id="ARBA00022519"/>
    </source>
</evidence>
<keyword evidence="5" id="KW-0472">Membrane</keyword>
<dbReference type="CDD" id="cd07984">
    <property type="entry name" value="LPLAT_LABLAT-like"/>
    <property type="match status" value="1"/>
</dbReference>